<comment type="catalytic activity">
    <reaction evidence="6">
        <text>Exonucleolytic cleavage in either 5'- to 3'- or 3'- to 5'-direction to yield nucleoside 5'-phosphates.</text>
        <dbReference type="EC" id="3.1.11.6"/>
    </reaction>
</comment>
<keyword evidence="7" id="KW-0175">Coiled coil</keyword>
<proteinExistence type="inferred from homology"/>
<dbReference type="PANTHER" id="PTHR34137:SF1">
    <property type="entry name" value="EXODEOXYRIBONUCLEASE 7 SMALL SUBUNIT"/>
    <property type="match status" value="1"/>
</dbReference>
<keyword evidence="4 6" id="KW-0378">Hydrolase</keyword>
<dbReference type="Gene3D" id="1.10.287.1040">
    <property type="entry name" value="Exonuclease VII, small subunit"/>
    <property type="match status" value="1"/>
</dbReference>
<dbReference type="GO" id="GO:0006308">
    <property type="term" value="P:DNA catabolic process"/>
    <property type="evidence" value="ECO:0007669"/>
    <property type="project" value="UniProtKB-UniRule"/>
</dbReference>
<dbReference type="OrthoDB" id="9808145at2"/>
<accession>A0A5C0UG05</accession>
<dbReference type="Pfam" id="PF02609">
    <property type="entry name" value="Exonuc_VII_S"/>
    <property type="match status" value="1"/>
</dbReference>
<dbReference type="InterPro" id="IPR037004">
    <property type="entry name" value="Exonuc_VII_ssu_sf"/>
</dbReference>
<dbReference type="AlphaFoldDB" id="A0A5C0UG05"/>
<keyword evidence="5 6" id="KW-0269">Exonuclease</keyword>
<reference evidence="8 9" key="1">
    <citation type="submission" date="2019-08" db="EMBL/GenBank/DDBJ databases">
        <title>Highly reduced genomes of protist endosymbionts show evolutionary convergence.</title>
        <authorList>
            <person name="George E."/>
            <person name="Husnik F."/>
            <person name="Tashyreva D."/>
            <person name="Prokopchuk G."/>
            <person name="Horak A."/>
            <person name="Kwong W.K."/>
            <person name="Lukes J."/>
            <person name="Keeling P.J."/>
        </authorList>
    </citation>
    <scope>NUCLEOTIDE SEQUENCE [LARGE SCALE GENOMIC DNA]</scope>
    <source>
        <strain evidence="8">1604HC</strain>
    </source>
</reference>
<dbReference type="EC" id="3.1.11.6" evidence="6"/>
<dbReference type="KEGG" id="nabu:FZC36_01125"/>
<feature type="coiled-coil region" evidence="7">
    <location>
        <begin position="3"/>
        <end position="65"/>
    </location>
</feature>
<dbReference type="NCBIfam" id="TIGR01280">
    <property type="entry name" value="xseB"/>
    <property type="match status" value="1"/>
</dbReference>
<evidence type="ECO:0000256" key="7">
    <source>
        <dbReference type="SAM" id="Coils"/>
    </source>
</evidence>
<evidence type="ECO:0000313" key="8">
    <source>
        <dbReference type="EMBL" id="QEK39036.1"/>
    </source>
</evidence>
<organism evidence="8 9">
    <name type="scientific">Candidatus Nesciobacter abundans</name>
    <dbReference type="NCBI Taxonomy" id="2601668"/>
    <lineage>
        <taxon>Bacteria</taxon>
        <taxon>Pseudomonadati</taxon>
        <taxon>Pseudomonadota</taxon>
        <taxon>Alphaproteobacteria</taxon>
        <taxon>Holosporales</taxon>
        <taxon>Holosporaceae</taxon>
        <taxon>Candidatus Nesciobacter</taxon>
    </lineage>
</organism>
<comment type="function">
    <text evidence="6">Bidirectionally degrades single-stranded DNA into large acid-insoluble oligonucleotides, which are then degraded further into small acid-soluble oligonucleotides.</text>
</comment>
<keyword evidence="2 6" id="KW-0963">Cytoplasm</keyword>
<evidence type="ECO:0000313" key="9">
    <source>
        <dbReference type="Proteomes" id="UP000324924"/>
    </source>
</evidence>
<dbReference type="PANTHER" id="PTHR34137">
    <property type="entry name" value="EXODEOXYRIBONUCLEASE 7 SMALL SUBUNIT"/>
    <property type="match status" value="1"/>
</dbReference>
<comment type="similarity">
    <text evidence="1 6">Belongs to the XseB family.</text>
</comment>
<evidence type="ECO:0000256" key="6">
    <source>
        <dbReference type="HAMAP-Rule" id="MF_00337"/>
    </source>
</evidence>
<evidence type="ECO:0000256" key="1">
    <source>
        <dbReference type="ARBA" id="ARBA00009998"/>
    </source>
</evidence>
<dbReference type="HAMAP" id="MF_00337">
    <property type="entry name" value="Exonuc_7_S"/>
    <property type="match status" value="1"/>
</dbReference>
<comment type="subcellular location">
    <subcellularLocation>
        <location evidence="6">Cytoplasm</location>
    </subcellularLocation>
</comment>
<dbReference type="SUPFAM" id="SSF116842">
    <property type="entry name" value="XseB-like"/>
    <property type="match status" value="1"/>
</dbReference>
<dbReference type="GO" id="GO:0008855">
    <property type="term" value="F:exodeoxyribonuclease VII activity"/>
    <property type="evidence" value="ECO:0007669"/>
    <property type="project" value="UniProtKB-UniRule"/>
</dbReference>
<dbReference type="RefSeq" id="WP_148972159.1">
    <property type="nucleotide sequence ID" value="NZ_CP043314.1"/>
</dbReference>
<comment type="subunit">
    <text evidence="6">Heterooligomer composed of large and small subunits.</text>
</comment>
<dbReference type="EMBL" id="CP043314">
    <property type="protein sequence ID" value="QEK39036.1"/>
    <property type="molecule type" value="Genomic_DNA"/>
</dbReference>
<dbReference type="Proteomes" id="UP000324924">
    <property type="component" value="Chromosome"/>
</dbReference>
<keyword evidence="9" id="KW-1185">Reference proteome</keyword>
<evidence type="ECO:0000256" key="5">
    <source>
        <dbReference type="ARBA" id="ARBA00022839"/>
    </source>
</evidence>
<sequence length="135" mass="15650">MNLNKKELSFEDKIKELENIKNKLESGDLPLNKAVSTYEKGIYLAKEAENELRNAEIKVDSIKEEESEFSEIKKQISSEFKKAQSKIFESLDSSLTDLNLSEENDTKNKINEILDKTLDKIKKISLEFFNVKEEK</sequence>
<dbReference type="GO" id="GO:0005829">
    <property type="term" value="C:cytosol"/>
    <property type="evidence" value="ECO:0007669"/>
    <property type="project" value="TreeGrafter"/>
</dbReference>
<evidence type="ECO:0000256" key="2">
    <source>
        <dbReference type="ARBA" id="ARBA00022490"/>
    </source>
</evidence>
<keyword evidence="3 6" id="KW-0540">Nuclease</keyword>
<dbReference type="InterPro" id="IPR003761">
    <property type="entry name" value="Exonuc_VII_S"/>
</dbReference>
<evidence type="ECO:0000256" key="3">
    <source>
        <dbReference type="ARBA" id="ARBA00022722"/>
    </source>
</evidence>
<protein>
    <recommendedName>
        <fullName evidence="6">Exodeoxyribonuclease 7 small subunit</fullName>
        <ecNumber evidence="6">3.1.11.6</ecNumber>
    </recommendedName>
    <alternativeName>
        <fullName evidence="6">Exodeoxyribonuclease VII small subunit</fullName>
        <shortName evidence="6">Exonuclease VII small subunit</shortName>
    </alternativeName>
</protein>
<gene>
    <name evidence="6 8" type="primary">xseB</name>
    <name evidence="8" type="ORF">FZC36_01125</name>
</gene>
<name>A0A5C0UG05_9PROT</name>
<evidence type="ECO:0000256" key="4">
    <source>
        <dbReference type="ARBA" id="ARBA00022801"/>
    </source>
</evidence>
<dbReference type="GO" id="GO:0009318">
    <property type="term" value="C:exodeoxyribonuclease VII complex"/>
    <property type="evidence" value="ECO:0007669"/>
    <property type="project" value="UniProtKB-UniRule"/>
</dbReference>